<dbReference type="RefSeq" id="WP_172567805.1">
    <property type="nucleotide sequence ID" value="NZ_JAGRYT010000030.1"/>
</dbReference>
<gene>
    <name evidence="1" type="ORF">KC222_10705</name>
</gene>
<proteinExistence type="predicted"/>
<evidence type="ECO:0000313" key="1">
    <source>
        <dbReference type="EMBL" id="MBU4682484.1"/>
    </source>
</evidence>
<evidence type="ECO:0000313" key="2">
    <source>
        <dbReference type="Proteomes" id="UP000686327"/>
    </source>
</evidence>
<dbReference type="Proteomes" id="UP000686327">
    <property type="component" value="Unassembled WGS sequence"/>
</dbReference>
<dbReference type="EMBL" id="JAGRYU010000017">
    <property type="protein sequence ID" value="MBU4682484.1"/>
    <property type="molecule type" value="Genomic_DNA"/>
</dbReference>
<reference evidence="2" key="1">
    <citation type="submission" date="2023-07" db="EMBL/GenBank/DDBJ databases">
        <title>Cedecea davisae an AmpC producer and its therapeutic implications.</title>
        <authorList>
            <person name="Notter J."/>
        </authorList>
    </citation>
    <scope>NUCLEOTIDE SEQUENCE [LARGE SCALE GENOMIC DNA]</scope>
    <source>
        <strain evidence="2">1</strain>
    </source>
</reference>
<accession>A0ABS6DI24</accession>
<name>A0ABS6DI24_9ENTR</name>
<organism evidence="1 2">
    <name type="scientific">Cedecea davisae</name>
    <dbReference type="NCBI Taxonomy" id="158484"/>
    <lineage>
        <taxon>Bacteria</taxon>
        <taxon>Pseudomonadati</taxon>
        <taxon>Pseudomonadota</taxon>
        <taxon>Gammaproteobacteria</taxon>
        <taxon>Enterobacterales</taxon>
        <taxon>Enterobacteriaceae</taxon>
        <taxon>Cedecea</taxon>
    </lineage>
</organism>
<comment type="caution">
    <text evidence="1">The sequence shown here is derived from an EMBL/GenBank/DDBJ whole genome shotgun (WGS) entry which is preliminary data.</text>
</comment>
<keyword evidence="2" id="KW-1185">Reference proteome</keyword>
<sequence>MAGADSNTFIHPEIKDDQKLMAGDITALLKTPLGATDDLFHVLNVCRCWAGELIETDNHVEYIALCGRLLSGFNVLRAVLDNPLPQYLIEQLTVEEGQLDKLRTPLETESETLCEYCSALTMVLLNQELSAEQQVQITDLLYEVFGMLEEDLKAPRFVRTKKGLAMIDGGVLPGLH</sequence>
<protein>
    <submittedName>
        <fullName evidence="1">Uncharacterized protein</fullName>
    </submittedName>
</protein>